<comment type="caution">
    <text evidence="1">The sequence shown here is derived from an EMBL/GenBank/DDBJ whole genome shotgun (WGS) entry which is preliminary data.</text>
</comment>
<dbReference type="AlphaFoldDB" id="A0AAD8KYC0"/>
<dbReference type="EMBL" id="JAUHHV010000004">
    <property type="protein sequence ID" value="KAK1428577.1"/>
    <property type="molecule type" value="Genomic_DNA"/>
</dbReference>
<sequence>MITSSIIPTTQKAQVLSRIYSRSAHLYSNIGQHTHFIHAHHASSSPNITNAQIGPSSIPPATFVLQLLKQ</sequence>
<evidence type="ECO:0000313" key="1">
    <source>
        <dbReference type="EMBL" id="KAK1428577.1"/>
    </source>
</evidence>
<protein>
    <submittedName>
        <fullName evidence="1">Uncharacterized protein</fullName>
    </submittedName>
</protein>
<gene>
    <name evidence="1" type="ORF">QVD17_17415</name>
</gene>
<evidence type="ECO:0000313" key="2">
    <source>
        <dbReference type="Proteomes" id="UP001229421"/>
    </source>
</evidence>
<keyword evidence="2" id="KW-1185">Reference proteome</keyword>
<dbReference type="Proteomes" id="UP001229421">
    <property type="component" value="Unassembled WGS sequence"/>
</dbReference>
<proteinExistence type="predicted"/>
<organism evidence="1 2">
    <name type="scientific">Tagetes erecta</name>
    <name type="common">African marigold</name>
    <dbReference type="NCBI Taxonomy" id="13708"/>
    <lineage>
        <taxon>Eukaryota</taxon>
        <taxon>Viridiplantae</taxon>
        <taxon>Streptophyta</taxon>
        <taxon>Embryophyta</taxon>
        <taxon>Tracheophyta</taxon>
        <taxon>Spermatophyta</taxon>
        <taxon>Magnoliopsida</taxon>
        <taxon>eudicotyledons</taxon>
        <taxon>Gunneridae</taxon>
        <taxon>Pentapetalae</taxon>
        <taxon>asterids</taxon>
        <taxon>campanulids</taxon>
        <taxon>Asterales</taxon>
        <taxon>Asteraceae</taxon>
        <taxon>Asteroideae</taxon>
        <taxon>Heliantheae alliance</taxon>
        <taxon>Tageteae</taxon>
        <taxon>Tagetes</taxon>
    </lineage>
</organism>
<reference evidence="1" key="1">
    <citation type="journal article" date="2023" name="bioRxiv">
        <title>Improved chromosome-level genome assembly for marigold (Tagetes erecta).</title>
        <authorList>
            <person name="Jiang F."/>
            <person name="Yuan L."/>
            <person name="Wang S."/>
            <person name="Wang H."/>
            <person name="Xu D."/>
            <person name="Wang A."/>
            <person name="Fan W."/>
        </authorList>
    </citation>
    <scope>NUCLEOTIDE SEQUENCE</scope>
    <source>
        <strain evidence="1">WSJ</strain>
        <tissue evidence="1">Leaf</tissue>
    </source>
</reference>
<name>A0AAD8KYC0_TARER</name>
<accession>A0AAD8KYC0</accession>